<evidence type="ECO:0000313" key="6">
    <source>
        <dbReference type="Proteomes" id="UP001500630"/>
    </source>
</evidence>
<evidence type="ECO:0000256" key="2">
    <source>
        <dbReference type="ARBA" id="ARBA00023125"/>
    </source>
</evidence>
<dbReference type="SUPFAM" id="SSF46785">
    <property type="entry name" value="Winged helix' DNA-binding domain"/>
    <property type="match status" value="1"/>
</dbReference>
<dbReference type="InterPro" id="IPR036390">
    <property type="entry name" value="WH_DNA-bd_sf"/>
</dbReference>
<keyword evidence="2" id="KW-0238">DNA-binding</keyword>
<keyword evidence="3" id="KW-0804">Transcription</keyword>
<protein>
    <submittedName>
        <fullName evidence="5">MarR family transcriptional regulator</fullName>
    </submittedName>
</protein>
<dbReference type="Proteomes" id="UP001500630">
    <property type="component" value="Unassembled WGS sequence"/>
</dbReference>
<keyword evidence="6" id="KW-1185">Reference proteome</keyword>
<evidence type="ECO:0000313" key="5">
    <source>
        <dbReference type="EMBL" id="GAA3591138.1"/>
    </source>
</evidence>
<dbReference type="PRINTS" id="PR00598">
    <property type="entry name" value="HTHMARR"/>
</dbReference>
<proteinExistence type="predicted"/>
<feature type="domain" description="HTH marR-type" evidence="4">
    <location>
        <begin position="7"/>
        <end position="139"/>
    </location>
</feature>
<accession>A0ABP6YVB3</accession>
<dbReference type="Pfam" id="PF12802">
    <property type="entry name" value="MarR_2"/>
    <property type="match status" value="1"/>
</dbReference>
<keyword evidence="1" id="KW-0805">Transcription regulation</keyword>
<reference evidence="6" key="1">
    <citation type="journal article" date="2019" name="Int. J. Syst. Evol. Microbiol.">
        <title>The Global Catalogue of Microorganisms (GCM) 10K type strain sequencing project: providing services to taxonomists for standard genome sequencing and annotation.</title>
        <authorList>
            <consortium name="The Broad Institute Genomics Platform"/>
            <consortium name="The Broad Institute Genome Sequencing Center for Infectious Disease"/>
            <person name="Wu L."/>
            <person name="Ma J."/>
        </authorList>
    </citation>
    <scope>NUCLEOTIDE SEQUENCE [LARGE SCALE GENOMIC DNA]</scope>
    <source>
        <strain evidence="6">JCM 17326</strain>
    </source>
</reference>
<name>A0ABP6YVB3_9ACTN</name>
<dbReference type="RefSeq" id="WP_345571504.1">
    <property type="nucleotide sequence ID" value="NZ_BAABDQ010000026.1"/>
</dbReference>
<sequence length="148" mass="16538">MTSLPRQSSLGYQVNHLARLLGNGLRVNIAGTGVTPGQFAQLLALYEQDGLTQQELCERVRIDQSTMAHTLKRMQRDGLVVRVADTHDRRRSHYLLTERAREIQSALTEGAREANAQAVRGIGQEELKAFMDTLGRMITNLEELPAPE</sequence>
<dbReference type="InterPro" id="IPR011991">
    <property type="entry name" value="ArsR-like_HTH"/>
</dbReference>
<dbReference type="PANTHER" id="PTHR42756:SF1">
    <property type="entry name" value="TRANSCRIPTIONAL REPRESSOR OF EMRAB OPERON"/>
    <property type="match status" value="1"/>
</dbReference>
<organism evidence="5 6">
    <name type="scientific">Nonomuraea rosea</name>
    <dbReference type="NCBI Taxonomy" id="638574"/>
    <lineage>
        <taxon>Bacteria</taxon>
        <taxon>Bacillati</taxon>
        <taxon>Actinomycetota</taxon>
        <taxon>Actinomycetes</taxon>
        <taxon>Streptosporangiales</taxon>
        <taxon>Streptosporangiaceae</taxon>
        <taxon>Nonomuraea</taxon>
    </lineage>
</organism>
<dbReference type="PANTHER" id="PTHR42756">
    <property type="entry name" value="TRANSCRIPTIONAL REGULATOR, MARR"/>
    <property type="match status" value="1"/>
</dbReference>
<dbReference type="SMART" id="SM00347">
    <property type="entry name" value="HTH_MARR"/>
    <property type="match status" value="1"/>
</dbReference>
<dbReference type="InterPro" id="IPR000835">
    <property type="entry name" value="HTH_MarR-typ"/>
</dbReference>
<dbReference type="CDD" id="cd00090">
    <property type="entry name" value="HTH_ARSR"/>
    <property type="match status" value="1"/>
</dbReference>
<comment type="caution">
    <text evidence="5">The sequence shown here is derived from an EMBL/GenBank/DDBJ whole genome shotgun (WGS) entry which is preliminary data.</text>
</comment>
<evidence type="ECO:0000256" key="1">
    <source>
        <dbReference type="ARBA" id="ARBA00023015"/>
    </source>
</evidence>
<dbReference type="EMBL" id="BAABDQ010000026">
    <property type="protein sequence ID" value="GAA3591138.1"/>
    <property type="molecule type" value="Genomic_DNA"/>
</dbReference>
<dbReference type="Gene3D" id="1.10.10.10">
    <property type="entry name" value="Winged helix-like DNA-binding domain superfamily/Winged helix DNA-binding domain"/>
    <property type="match status" value="1"/>
</dbReference>
<dbReference type="InterPro" id="IPR036388">
    <property type="entry name" value="WH-like_DNA-bd_sf"/>
</dbReference>
<dbReference type="PROSITE" id="PS50995">
    <property type="entry name" value="HTH_MARR_2"/>
    <property type="match status" value="1"/>
</dbReference>
<evidence type="ECO:0000256" key="3">
    <source>
        <dbReference type="ARBA" id="ARBA00023163"/>
    </source>
</evidence>
<evidence type="ECO:0000259" key="4">
    <source>
        <dbReference type="PROSITE" id="PS50995"/>
    </source>
</evidence>
<gene>
    <name evidence="5" type="ORF">GCM10022419_087370</name>
</gene>